<feature type="region of interest" description="Disordered" evidence="1">
    <location>
        <begin position="1"/>
        <end position="27"/>
    </location>
</feature>
<proteinExistence type="predicted"/>
<dbReference type="Proteomes" id="UP000765509">
    <property type="component" value="Unassembled WGS sequence"/>
</dbReference>
<keyword evidence="3" id="KW-1185">Reference proteome</keyword>
<evidence type="ECO:0000256" key="1">
    <source>
        <dbReference type="SAM" id="MobiDB-lite"/>
    </source>
</evidence>
<reference evidence="2" key="1">
    <citation type="submission" date="2021-03" db="EMBL/GenBank/DDBJ databases">
        <title>Draft genome sequence of rust myrtle Austropuccinia psidii MF-1, a brazilian biotype.</title>
        <authorList>
            <person name="Quecine M.C."/>
            <person name="Pachon D.M.R."/>
            <person name="Bonatelli M.L."/>
            <person name="Correr F.H."/>
            <person name="Franceschini L.M."/>
            <person name="Leite T.F."/>
            <person name="Margarido G.R.A."/>
            <person name="Almeida C.A."/>
            <person name="Ferrarezi J.A."/>
            <person name="Labate C.A."/>
        </authorList>
    </citation>
    <scope>NUCLEOTIDE SEQUENCE</scope>
    <source>
        <strain evidence="2">MF-1</strain>
    </source>
</reference>
<organism evidence="2 3">
    <name type="scientific">Austropuccinia psidii MF-1</name>
    <dbReference type="NCBI Taxonomy" id="1389203"/>
    <lineage>
        <taxon>Eukaryota</taxon>
        <taxon>Fungi</taxon>
        <taxon>Dikarya</taxon>
        <taxon>Basidiomycota</taxon>
        <taxon>Pucciniomycotina</taxon>
        <taxon>Pucciniomycetes</taxon>
        <taxon>Pucciniales</taxon>
        <taxon>Sphaerophragmiaceae</taxon>
        <taxon>Austropuccinia</taxon>
    </lineage>
</organism>
<evidence type="ECO:0000313" key="2">
    <source>
        <dbReference type="EMBL" id="MBW0495514.1"/>
    </source>
</evidence>
<name>A0A9Q3D293_9BASI</name>
<sequence length="96" mass="10956">MQDPEKAKRAMNSVSIKNHRRKGQGPRGFKTILRHFQGYWGQDPLEDFSKTRKGPTLEGLNSIHFGIKPKAMPQKEGLTESKEEKACFEVEELTQA</sequence>
<gene>
    <name evidence="2" type="ORF">O181_035229</name>
</gene>
<protein>
    <submittedName>
        <fullName evidence="2">Uncharacterized protein</fullName>
    </submittedName>
</protein>
<evidence type="ECO:0000313" key="3">
    <source>
        <dbReference type="Proteomes" id="UP000765509"/>
    </source>
</evidence>
<dbReference type="AlphaFoldDB" id="A0A9Q3D293"/>
<dbReference type="EMBL" id="AVOT02013135">
    <property type="protein sequence ID" value="MBW0495514.1"/>
    <property type="molecule type" value="Genomic_DNA"/>
</dbReference>
<accession>A0A9Q3D293</accession>
<comment type="caution">
    <text evidence="2">The sequence shown here is derived from an EMBL/GenBank/DDBJ whole genome shotgun (WGS) entry which is preliminary data.</text>
</comment>